<name>A0A0K2VJK0_LEPSM</name>
<evidence type="ECO:0000313" key="1">
    <source>
        <dbReference type="EMBL" id="CDW50505.1"/>
    </source>
</evidence>
<dbReference type="AlphaFoldDB" id="A0A0K2VJK0"/>
<organism evidence="1">
    <name type="scientific">Lepeophtheirus salmonis</name>
    <name type="common">Salmon louse</name>
    <name type="synonym">Caligus salmonis</name>
    <dbReference type="NCBI Taxonomy" id="72036"/>
    <lineage>
        <taxon>Eukaryota</taxon>
        <taxon>Metazoa</taxon>
        <taxon>Ecdysozoa</taxon>
        <taxon>Arthropoda</taxon>
        <taxon>Crustacea</taxon>
        <taxon>Multicrustacea</taxon>
        <taxon>Hexanauplia</taxon>
        <taxon>Copepoda</taxon>
        <taxon>Siphonostomatoida</taxon>
        <taxon>Caligidae</taxon>
        <taxon>Lepeophtheirus</taxon>
    </lineage>
</organism>
<proteinExistence type="predicted"/>
<accession>A0A0K2VJK0</accession>
<reference evidence="1" key="1">
    <citation type="submission" date="2014-05" db="EMBL/GenBank/DDBJ databases">
        <authorList>
            <person name="Chronopoulou M."/>
        </authorList>
    </citation>
    <scope>NUCLEOTIDE SEQUENCE</scope>
    <source>
        <tissue evidence="1">Whole organism</tissue>
    </source>
</reference>
<protein>
    <submittedName>
        <fullName evidence="1">Uncharacterized protein</fullName>
    </submittedName>
</protein>
<sequence length="59" mass="6602">MMITSVTDLIFPSIKPSSASKANVIISQKKYLSQNLHTLSTRGIFISSILENPFLFSRE</sequence>
<dbReference type="EMBL" id="HACA01033144">
    <property type="protein sequence ID" value="CDW50505.1"/>
    <property type="molecule type" value="Transcribed_RNA"/>
</dbReference>